<keyword evidence="1" id="KW-0159">Chromosome partition</keyword>
<dbReference type="RefSeq" id="WP_060858279.1">
    <property type="nucleotide sequence ID" value="NZ_FCOC02000023.1"/>
</dbReference>
<feature type="domain" description="Tyr recombinase" evidence="4">
    <location>
        <begin position="96"/>
        <end position="291"/>
    </location>
</feature>
<evidence type="ECO:0000313" key="5">
    <source>
        <dbReference type="EMBL" id="SAL50076.1"/>
    </source>
</evidence>
<dbReference type="Pfam" id="PF00589">
    <property type="entry name" value="Phage_integrase"/>
    <property type="match status" value="1"/>
</dbReference>
<evidence type="ECO:0000259" key="4">
    <source>
        <dbReference type="PROSITE" id="PS51898"/>
    </source>
</evidence>
<evidence type="ECO:0000313" key="6">
    <source>
        <dbReference type="Proteomes" id="UP000054893"/>
    </source>
</evidence>
<dbReference type="Gene3D" id="1.10.443.10">
    <property type="entry name" value="Intergrase catalytic core"/>
    <property type="match status" value="1"/>
</dbReference>
<dbReference type="Proteomes" id="UP000054893">
    <property type="component" value="Unassembled WGS sequence"/>
</dbReference>
<dbReference type="OrthoDB" id="662444at2"/>
<organism evidence="5 6">
    <name type="scientific">Caballeronia sordidicola</name>
    <name type="common">Burkholderia sordidicola</name>
    <dbReference type="NCBI Taxonomy" id="196367"/>
    <lineage>
        <taxon>Bacteria</taxon>
        <taxon>Pseudomonadati</taxon>
        <taxon>Pseudomonadota</taxon>
        <taxon>Betaproteobacteria</taxon>
        <taxon>Burkholderiales</taxon>
        <taxon>Burkholderiaceae</taxon>
        <taxon>Caballeronia</taxon>
    </lineage>
</organism>
<dbReference type="AlphaFoldDB" id="A0A158I0J5"/>
<dbReference type="InterPro" id="IPR013762">
    <property type="entry name" value="Integrase-like_cat_sf"/>
</dbReference>
<dbReference type="GO" id="GO:0007059">
    <property type="term" value="P:chromosome segregation"/>
    <property type="evidence" value="ECO:0007669"/>
    <property type="project" value="UniProtKB-KW"/>
</dbReference>
<sequence>MLADLIDSYIEMRRACGFAFKSEGSCLRSFAAFSDSMAKNHVCNETALAWAAQAKSVQQRARRLGNVRRFARYARAEDARHEIPAAVFGSEKGPRPVPYILSEGDVQRLVHAAFLQGTHPLRQRTYGTLFALLACTGLRVSEALRLLYEDLTPDGLLIRNTKFRKSRLIPIHKTCRSALDRYIEQRRSYAPFDRHIFVSLWRKPLGVKAVETAFDSAAKAAGLPCAPARPRPTPQSLRHTFAVRSLENCPDSRDRITKHMVALSTYLGHGNVNHTYWYLEATPELLKGIADCCESFFVGAIS</sequence>
<reference evidence="5 6" key="1">
    <citation type="submission" date="2016-01" db="EMBL/GenBank/DDBJ databases">
        <authorList>
            <person name="Oliw E.H."/>
        </authorList>
    </citation>
    <scope>NUCLEOTIDE SEQUENCE [LARGE SCALE GENOMIC DNA]</scope>
    <source>
        <strain evidence="5">LMG 22029</strain>
    </source>
</reference>
<dbReference type="PANTHER" id="PTHR30349">
    <property type="entry name" value="PHAGE INTEGRASE-RELATED"/>
    <property type="match status" value="1"/>
</dbReference>
<dbReference type="GO" id="GO:0006310">
    <property type="term" value="P:DNA recombination"/>
    <property type="evidence" value="ECO:0007669"/>
    <property type="project" value="UniProtKB-KW"/>
</dbReference>
<dbReference type="InterPro" id="IPR002104">
    <property type="entry name" value="Integrase_catalytic"/>
</dbReference>
<protein>
    <submittedName>
        <fullName evidence="5">Integrase family protein</fullName>
    </submittedName>
</protein>
<evidence type="ECO:0000256" key="3">
    <source>
        <dbReference type="ARBA" id="ARBA00023172"/>
    </source>
</evidence>
<dbReference type="GO" id="GO:0003677">
    <property type="term" value="F:DNA binding"/>
    <property type="evidence" value="ECO:0007669"/>
    <property type="project" value="InterPro"/>
</dbReference>
<keyword evidence="2" id="KW-0229">DNA integration</keyword>
<keyword evidence="3" id="KW-0233">DNA recombination</keyword>
<dbReference type="InterPro" id="IPR050090">
    <property type="entry name" value="Tyrosine_recombinase_XerCD"/>
</dbReference>
<dbReference type="EMBL" id="FCOC02000023">
    <property type="protein sequence ID" value="SAL50076.1"/>
    <property type="molecule type" value="Genomic_DNA"/>
</dbReference>
<dbReference type="PROSITE" id="PS51898">
    <property type="entry name" value="TYR_RECOMBINASE"/>
    <property type="match status" value="1"/>
</dbReference>
<accession>A0A158I0J5</accession>
<dbReference type="PANTHER" id="PTHR30349:SF81">
    <property type="entry name" value="TYROSINE RECOMBINASE XERC"/>
    <property type="match status" value="1"/>
</dbReference>
<proteinExistence type="predicted"/>
<evidence type="ECO:0000256" key="2">
    <source>
        <dbReference type="ARBA" id="ARBA00022908"/>
    </source>
</evidence>
<dbReference type="InterPro" id="IPR011010">
    <property type="entry name" value="DNA_brk_join_enz"/>
</dbReference>
<name>A0A158I0J5_CABSO</name>
<dbReference type="GO" id="GO:0015074">
    <property type="term" value="P:DNA integration"/>
    <property type="evidence" value="ECO:0007669"/>
    <property type="project" value="UniProtKB-KW"/>
</dbReference>
<evidence type="ECO:0000256" key="1">
    <source>
        <dbReference type="ARBA" id="ARBA00022829"/>
    </source>
</evidence>
<gene>
    <name evidence="5" type="ORF">AWB64_05277</name>
</gene>
<dbReference type="SUPFAM" id="SSF56349">
    <property type="entry name" value="DNA breaking-rejoining enzymes"/>
    <property type="match status" value="1"/>
</dbReference>